<comment type="caution">
    <text evidence="2">The sequence shown here is derived from an EMBL/GenBank/DDBJ whole genome shotgun (WGS) entry which is preliminary data.</text>
</comment>
<dbReference type="eggNOG" id="ENOG502TG8Y">
    <property type="taxonomic scope" value="Eukaryota"/>
</dbReference>
<feature type="region of interest" description="Disordered" evidence="1">
    <location>
        <begin position="1"/>
        <end position="68"/>
    </location>
</feature>
<evidence type="ECO:0000313" key="2">
    <source>
        <dbReference type="EMBL" id="OCT47062.1"/>
    </source>
</evidence>
<dbReference type="VEuPathDB" id="FungiDB:G647_02359"/>
<proteinExistence type="predicted"/>
<sequence length="146" mass="14759">MTTPNTTNSANLNNASNLQATAPPGQDATPDQSFGAAPSTTNYQSTSAGDKTSYTSSDPTTARGASSTSKIAGDLKGMAQGVAGSVQAAVGTTFGQKGMADKGFEKMSEEDARLAAKSGKLPVGTEQRSKVLEPGQVGRAETGNRV</sequence>
<evidence type="ECO:0000256" key="1">
    <source>
        <dbReference type="SAM" id="MobiDB-lite"/>
    </source>
</evidence>
<feature type="compositionally biased region" description="Polar residues" evidence="1">
    <location>
        <begin position="38"/>
        <end position="68"/>
    </location>
</feature>
<dbReference type="OrthoDB" id="4161235at2759"/>
<feature type="compositionally biased region" description="Low complexity" evidence="1">
    <location>
        <begin position="1"/>
        <end position="22"/>
    </location>
</feature>
<name>A0A1C1CF07_9EURO</name>
<organism evidence="2 3">
    <name type="scientific">Cladophialophora carrionii</name>
    <dbReference type="NCBI Taxonomy" id="86049"/>
    <lineage>
        <taxon>Eukaryota</taxon>
        <taxon>Fungi</taxon>
        <taxon>Dikarya</taxon>
        <taxon>Ascomycota</taxon>
        <taxon>Pezizomycotina</taxon>
        <taxon>Eurotiomycetes</taxon>
        <taxon>Chaetothyriomycetidae</taxon>
        <taxon>Chaetothyriales</taxon>
        <taxon>Herpotrichiellaceae</taxon>
        <taxon>Cladophialophora</taxon>
    </lineage>
</organism>
<dbReference type="Proteomes" id="UP000094526">
    <property type="component" value="Unassembled WGS sequence"/>
</dbReference>
<accession>A0A1C1CF07</accession>
<dbReference type="AlphaFoldDB" id="A0A1C1CF07"/>
<keyword evidence="3" id="KW-1185">Reference proteome</keyword>
<evidence type="ECO:0000313" key="3">
    <source>
        <dbReference type="Proteomes" id="UP000094526"/>
    </source>
</evidence>
<reference evidence="3" key="1">
    <citation type="submission" date="2015-07" db="EMBL/GenBank/DDBJ databases">
        <authorList>
            <person name="Teixeira M.M."/>
            <person name="Souza R.C."/>
            <person name="Almeida L.G."/>
            <person name="Vicente V.A."/>
            <person name="de Hoog S."/>
            <person name="Bocca A.L."/>
            <person name="de Almeida S.R."/>
            <person name="Vasconcelos A.T."/>
            <person name="Felipe M.S."/>
        </authorList>
    </citation>
    <scope>NUCLEOTIDE SEQUENCE [LARGE SCALE GENOMIC DNA]</scope>
    <source>
        <strain evidence="3">KSF</strain>
    </source>
</reference>
<feature type="region of interest" description="Disordered" evidence="1">
    <location>
        <begin position="110"/>
        <end position="146"/>
    </location>
</feature>
<protein>
    <submittedName>
        <fullName evidence="2">Uncharacterized protein</fullName>
    </submittedName>
</protein>
<dbReference type="VEuPathDB" id="FungiDB:CLCR_02667"/>
<dbReference type="EMBL" id="LGRB01000014">
    <property type="protein sequence ID" value="OCT47062.1"/>
    <property type="molecule type" value="Genomic_DNA"/>
</dbReference>
<gene>
    <name evidence="2" type="ORF">CLCR_02667</name>
</gene>